<keyword evidence="2" id="KW-0732">Signal</keyword>
<dbReference type="EMBL" id="JAUEDM010000007">
    <property type="protein sequence ID" value="KAK3313494.1"/>
    <property type="molecule type" value="Genomic_DNA"/>
</dbReference>
<dbReference type="Proteomes" id="UP001283341">
    <property type="component" value="Unassembled WGS sequence"/>
</dbReference>
<dbReference type="AlphaFoldDB" id="A0AAE0HV77"/>
<evidence type="ECO:0000313" key="3">
    <source>
        <dbReference type="EMBL" id="KAK3313494.1"/>
    </source>
</evidence>
<reference evidence="3" key="1">
    <citation type="journal article" date="2023" name="Mol. Phylogenet. Evol.">
        <title>Genome-scale phylogeny and comparative genomics of the fungal order Sordariales.</title>
        <authorList>
            <person name="Hensen N."/>
            <person name="Bonometti L."/>
            <person name="Westerberg I."/>
            <person name="Brannstrom I.O."/>
            <person name="Guillou S."/>
            <person name="Cros-Aarteil S."/>
            <person name="Calhoun S."/>
            <person name="Haridas S."/>
            <person name="Kuo A."/>
            <person name="Mondo S."/>
            <person name="Pangilinan J."/>
            <person name="Riley R."/>
            <person name="LaButti K."/>
            <person name="Andreopoulos B."/>
            <person name="Lipzen A."/>
            <person name="Chen C."/>
            <person name="Yan M."/>
            <person name="Daum C."/>
            <person name="Ng V."/>
            <person name="Clum A."/>
            <person name="Steindorff A."/>
            <person name="Ohm R.A."/>
            <person name="Martin F."/>
            <person name="Silar P."/>
            <person name="Natvig D.O."/>
            <person name="Lalanne C."/>
            <person name="Gautier V."/>
            <person name="Ament-Velasquez S.L."/>
            <person name="Kruys A."/>
            <person name="Hutchinson M.I."/>
            <person name="Powell A.J."/>
            <person name="Barry K."/>
            <person name="Miller A.N."/>
            <person name="Grigoriev I.V."/>
            <person name="Debuchy R."/>
            <person name="Gladieux P."/>
            <person name="Hiltunen Thoren M."/>
            <person name="Johannesson H."/>
        </authorList>
    </citation>
    <scope>NUCLEOTIDE SEQUENCE</scope>
    <source>
        <strain evidence="3">CBS 118394</strain>
    </source>
</reference>
<gene>
    <name evidence="3" type="ORF">B0H66DRAFT_536757</name>
</gene>
<evidence type="ECO:0000256" key="1">
    <source>
        <dbReference type="SAM" id="MobiDB-lite"/>
    </source>
</evidence>
<feature type="signal peptide" evidence="2">
    <location>
        <begin position="1"/>
        <end position="20"/>
    </location>
</feature>
<comment type="caution">
    <text evidence="3">The sequence shown here is derived from an EMBL/GenBank/DDBJ whole genome shotgun (WGS) entry which is preliminary data.</text>
</comment>
<feature type="chain" id="PRO_5041974723" evidence="2">
    <location>
        <begin position="21"/>
        <end position="367"/>
    </location>
</feature>
<accession>A0AAE0HV77</accession>
<reference evidence="3" key="2">
    <citation type="submission" date="2023-06" db="EMBL/GenBank/DDBJ databases">
        <authorList>
            <consortium name="Lawrence Berkeley National Laboratory"/>
            <person name="Haridas S."/>
            <person name="Hensen N."/>
            <person name="Bonometti L."/>
            <person name="Westerberg I."/>
            <person name="Brannstrom I.O."/>
            <person name="Guillou S."/>
            <person name="Cros-Aarteil S."/>
            <person name="Calhoun S."/>
            <person name="Kuo A."/>
            <person name="Mondo S."/>
            <person name="Pangilinan J."/>
            <person name="Riley R."/>
            <person name="Labutti K."/>
            <person name="Andreopoulos B."/>
            <person name="Lipzen A."/>
            <person name="Chen C."/>
            <person name="Yanf M."/>
            <person name="Daum C."/>
            <person name="Ng V."/>
            <person name="Clum A."/>
            <person name="Steindorff A."/>
            <person name="Ohm R."/>
            <person name="Martin F."/>
            <person name="Silar P."/>
            <person name="Natvig D."/>
            <person name="Lalanne C."/>
            <person name="Gautier V."/>
            <person name="Ament-Velasquez S.L."/>
            <person name="Kruys A."/>
            <person name="Hutchinson M.I."/>
            <person name="Powell A.J."/>
            <person name="Barry K."/>
            <person name="Miller A.N."/>
            <person name="Grigoriev I.V."/>
            <person name="Debuchy R."/>
            <person name="Gladieux P."/>
            <person name="Thoren M.H."/>
            <person name="Johannesson H."/>
        </authorList>
    </citation>
    <scope>NUCLEOTIDE SEQUENCE</scope>
    <source>
        <strain evidence="3">CBS 118394</strain>
    </source>
</reference>
<organism evidence="3 4">
    <name type="scientific">Apodospora peruviana</name>
    <dbReference type="NCBI Taxonomy" id="516989"/>
    <lineage>
        <taxon>Eukaryota</taxon>
        <taxon>Fungi</taxon>
        <taxon>Dikarya</taxon>
        <taxon>Ascomycota</taxon>
        <taxon>Pezizomycotina</taxon>
        <taxon>Sordariomycetes</taxon>
        <taxon>Sordariomycetidae</taxon>
        <taxon>Sordariales</taxon>
        <taxon>Lasiosphaeriaceae</taxon>
        <taxon>Apodospora</taxon>
    </lineage>
</organism>
<sequence length="367" mass="39872">MRCRQILTAALAGSLSLVAAAPASVEQPRDVMMPAAQRGLRHRTRRQVPVVAQNNVINIQNTQITVVEQNLGVISQLVQIAEQELVARVQAQVALVTQLETIKNNIRLNHFKARFSQVNTVIVTITNIVDARDLTNVNRRYLMNQLRIDNGRPDQELVVYVTEKEEMTISSEATATSASASATASASIGGNVINFDANAPFALLNSSLILPYNTSAPAGALVVDDPANIIFADQSNLLVSDVNTFQNDCLQLAAANSFITAQLQAAAVFASLQQAVTVQLASLQLGGGVPIIPPSVLAAHPDLVELAKQQQAQQQNQNQDDEKKKQEEEAKKAEEDKKAEEHKNAEEDAKRKDEEAKKAEEEESKAE</sequence>
<proteinExistence type="predicted"/>
<evidence type="ECO:0000256" key="2">
    <source>
        <dbReference type="SAM" id="SignalP"/>
    </source>
</evidence>
<keyword evidence="4" id="KW-1185">Reference proteome</keyword>
<protein>
    <submittedName>
        <fullName evidence="3">Uncharacterized protein</fullName>
    </submittedName>
</protein>
<feature type="compositionally biased region" description="Low complexity" evidence="1">
    <location>
        <begin position="308"/>
        <end position="318"/>
    </location>
</feature>
<evidence type="ECO:0000313" key="4">
    <source>
        <dbReference type="Proteomes" id="UP001283341"/>
    </source>
</evidence>
<feature type="compositionally biased region" description="Basic and acidic residues" evidence="1">
    <location>
        <begin position="320"/>
        <end position="367"/>
    </location>
</feature>
<name>A0AAE0HV77_9PEZI</name>
<feature type="region of interest" description="Disordered" evidence="1">
    <location>
        <begin position="308"/>
        <end position="367"/>
    </location>
</feature>